<keyword evidence="13" id="KW-1185">Reference proteome</keyword>
<gene>
    <name evidence="12" type="ordered locus">Bacsa_0050</name>
</gene>
<dbReference type="CDD" id="cd06445">
    <property type="entry name" value="ATase"/>
    <property type="match status" value="1"/>
</dbReference>
<keyword evidence="3 9" id="KW-0963">Cytoplasm</keyword>
<dbReference type="NCBIfam" id="TIGR00589">
    <property type="entry name" value="ogt"/>
    <property type="match status" value="1"/>
</dbReference>
<dbReference type="SUPFAM" id="SSF46767">
    <property type="entry name" value="Methylated DNA-protein cysteine methyltransferase, C-terminal domain"/>
    <property type="match status" value="1"/>
</dbReference>
<protein>
    <recommendedName>
        <fullName evidence="9">Methylated-DNA--protein-cysteine methyltransferase</fullName>
        <ecNumber evidence="9">2.1.1.63</ecNumber>
    </recommendedName>
    <alternativeName>
        <fullName evidence="9">6-O-methylguanine-DNA methyltransferase</fullName>
        <shortName evidence="9">MGMT</shortName>
    </alternativeName>
    <alternativeName>
        <fullName evidence="9">O-6-methylguanine-DNA-alkyltransferase</fullName>
    </alternativeName>
</protein>
<dbReference type="Pfam" id="PF01035">
    <property type="entry name" value="DNA_binding_1"/>
    <property type="match status" value="1"/>
</dbReference>
<evidence type="ECO:0000256" key="4">
    <source>
        <dbReference type="ARBA" id="ARBA00022603"/>
    </source>
</evidence>
<evidence type="ECO:0000313" key="13">
    <source>
        <dbReference type="Proteomes" id="UP000007486"/>
    </source>
</evidence>
<reference evidence="12 13" key="1">
    <citation type="journal article" date="2011" name="Stand. Genomic Sci.">
        <title>Complete genome sequence of Bacteroides salanitronis type strain (BL78).</title>
        <authorList>
            <person name="Gronow S."/>
            <person name="Held B."/>
            <person name="Lucas S."/>
            <person name="Lapidus A."/>
            <person name="Del Rio T.G."/>
            <person name="Nolan M."/>
            <person name="Tice H."/>
            <person name="Deshpande S."/>
            <person name="Cheng J.F."/>
            <person name="Pitluck S."/>
            <person name="Liolios K."/>
            <person name="Pagani I."/>
            <person name="Ivanova N."/>
            <person name="Mavromatis K."/>
            <person name="Pati A."/>
            <person name="Tapia R."/>
            <person name="Han C."/>
            <person name="Goodwin L."/>
            <person name="Chen A."/>
            <person name="Palaniappan K."/>
            <person name="Land M."/>
            <person name="Hauser L."/>
            <person name="Chang Y.J."/>
            <person name="Jeffries C.D."/>
            <person name="Brambilla E.M."/>
            <person name="Rohde M."/>
            <person name="Goker M."/>
            <person name="Detter J.C."/>
            <person name="Woyke T."/>
            <person name="Bristow J."/>
            <person name="Markowitz V."/>
            <person name="Hugenholtz P."/>
            <person name="Kyrpides N.C."/>
            <person name="Klenk H.P."/>
            <person name="Eisen J.A."/>
        </authorList>
    </citation>
    <scope>NUCLEOTIDE SEQUENCE [LARGE SCALE GENOMIC DNA]</scope>
    <source>
        <strain evidence="12 13">DSM 18170</strain>
    </source>
</reference>
<evidence type="ECO:0000256" key="3">
    <source>
        <dbReference type="ARBA" id="ARBA00022490"/>
    </source>
</evidence>
<dbReference type="PROSITE" id="PS00374">
    <property type="entry name" value="MGMT"/>
    <property type="match status" value="1"/>
</dbReference>
<keyword evidence="5 9" id="KW-0808">Transferase</keyword>
<keyword evidence="7 9" id="KW-0234">DNA repair</keyword>
<keyword evidence="6 9" id="KW-0227">DNA damage</keyword>
<feature type="domain" description="Methylated-DNA-[protein]-cysteine S-methyltransferase DNA binding" evidence="10">
    <location>
        <begin position="90"/>
        <end position="169"/>
    </location>
</feature>
<evidence type="ECO:0000256" key="9">
    <source>
        <dbReference type="HAMAP-Rule" id="MF_00772"/>
    </source>
</evidence>
<accession>F0R4H5</accession>
<dbReference type="InterPro" id="IPR008332">
    <property type="entry name" value="MethylG_MeTrfase_N"/>
</dbReference>
<dbReference type="PANTHER" id="PTHR10815:SF5">
    <property type="entry name" value="METHYLATED-DNA--PROTEIN-CYSTEINE METHYLTRANSFERASE"/>
    <property type="match status" value="1"/>
</dbReference>
<evidence type="ECO:0000259" key="10">
    <source>
        <dbReference type="Pfam" id="PF01035"/>
    </source>
</evidence>
<comment type="miscellaneous">
    <text evidence="9">This enzyme catalyzes only one turnover and therefore is not strictly catalytic. According to one definition, an enzyme is a biocatalyst that acts repeatedly and over many reaction cycles.</text>
</comment>
<dbReference type="AlphaFoldDB" id="F0R4H5"/>
<comment type="function">
    <text evidence="9">Involved in the cellular defense against the biological effects of O6-methylguanine (O6-MeG) and O4-methylthymine (O4-MeT) in DNA. Repairs the methylated nucleobase in DNA by stoichiometrically transferring the methyl group to a cysteine residue in the enzyme. This is a suicide reaction: the enzyme is irreversibly inactivated.</text>
</comment>
<dbReference type="EMBL" id="CP002530">
    <property type="protein sequence ID" value="ADY34665.1"/>
    <property type="molecule type" value="Genomic_DNA"/>
</dbReference>
<dbReference type="InterPro" id="IPR014048">
    <property type="entry name" value="MethylDNA_cys_MeTrfase_DNA-bd"/>
</dbReference>
<dbReference type="Gene3D" id="1.10.10.10">
    <property type="entry name" value="Winged helix-like DNA-binding domain superfamily/Winged helix DNA-binding domain"/>
    <property type="match status" value="1"/>
</dbReference>
<dbReference type="InterPro" id="IPR036217">
    <property type="entry name" value="MethylDNA_cys_MeTrfase_DNAb"/>
</dbReference>
<dbReference type="GO" id="GO:0032259">
    <property type="term" value="P:methylation"/>
    <property type="evidence" value="ECO:0007669"/>
    <property type="project" value="UniProtKB-KW"/>
</dbReference>
<dbReference type="InterPro" id="IPR036388">
    <property type="entry name" value="WH-like_DNA-bd_sf"/>
</dbReference>
<evidence type="ECO:0000259" key="11">
    <source>
        <dbReference type="Pfam" id="PF02870"/>
    </source>
</evidence>
<dbReference type="Proteomes" id="UP000007486">
    <property type="component" value="Chromosome"/>
</dbReference>
<evidence type="ECO:0000256" key="5">
    <source>
        <dbReference type="ARBA" id="ARBA00022679"/>
    </source>
</evidence>
<feature type="active site" description="Nucleophile; methyl group acceptor" evidence="9">
    <location>
        <position position="141"/>
    </location>
</feature>
<evidence type="ECO:0000256" key="8">
    <source>
        <dbReference type="ARBA" id="ARBA00049348"/>
    </source>
</evidence>
<keyword evidence="4 9" id="KW-0489">Methyltransferase</keyword>
<dbReference type="EC" id="2.1.1.63" evidence="9"/>
<dbReference type="Pfam" id="PF02870">
    <property type="entry name" value="Methyltransf_1N"/>
    <property type="match status" value="1"/>
</dbReference>
<dbReference type="HAMAP" id="MF_00772">
    <property type="entry name" value="OGT"/>
    <property type="match status" value="1"/>
</dbReference>
<evidence type="ECO:0000256" key="6">
    <source>
        <dbReference type="ARBA" id="ARBA00022763"/>
    </source>
</evidence>
<dbReference type="GO" id="GO:0005737">
    <property type="term" value="C:cytoplasm"/>
    <property type="evidence" value="ECO:0007669"/>
    <property type="project" value="UniProtKB-SubCell"/>
</dbReference>
<dbReference type="FunFam" id="1.10.10.10:FF:000214">
    <property type="entry name" value="Methylated-DNA--protein-cysteine methyltransferase"/>
    <property type="match status" value="1"/>
</dbReference>
<evidence type="ECO:0000256" key="1">
    <source>
        <dbReference type="ARBA" id="ARBA00001286"/>
    </source>
</evidence>
<dbReference type="RefSeq" id="WP_013616127.1">
    <property type="nucleotide sequence ID" value="NC_015164.1"/>
</dbReference>
<evidence type="ECO:0000313" key="12">
    <source>
        <dbReference type="EMBL" id="ADY34665.1"/>
    </source>
</evidence>
<dbReference type="Gene3D" id="3.30.160.70">
    <property type="entry name" value="Methylated DNA-protein cysteine methyltransferase domain"/>
    <property type="match status" value="1"/>
</dbReference>
<dbReference type="GO" id="GO:0006307">
    <property type="term" value="P:DNA alkylation repair"/>
    <property type="evidence" value="ECO:0007669"/>
    <property type="project" value="UniProtKB-UniRule"/>
</dbReference>
<evidence type="ECO:0000256" key="7">
    <source>
        <dbReference type="ARBA" id="ARBA00023204"/>
    </source>
</evidence>
<dbReference type="InterPro" id="IPR001497">
    <property type="entry name" value="MethylDNA_cys_MeTrfase_AS"/>
</dbReference>
<feature type="domain" description="Methylguanine DNA methyltransferase ribonuclease-like" evidence="11">
    <location>
        <begin position="11"/>
        <end position="84"/>
    </location>
</feature>
<dbReference type="GO" id="GO:0003908">
    <property type="term" value="F:methylated-DNA-[protein]-cysteine S-methyltransferase activity"/>
    <property type="evidence" value="ECO:0007669"/>
    <property type="project" value="UniProtKB-UniRule"/>
</dbReference>
<dbReference type="InterPro" id="IPR036631">
    <property type="entry name" value="MGMT_N_sf"/>
</dbReference>
<organism evidence="12 13">
    <name type="scientific">Phocaeicola salanitronis (strain DSM 18170 / JCM 13657 / CCUG 60908 / BL78)</name>
    <name type="common">Bacteroides salanitronis</name>
    <dbReference type="NCBI Taxonomy" id="667015"/>
    <lineage>
        <taxon>Bacteria</taxon>
        <taxon>Pseudomonadati</taxon>
        <taxon>Bacteroidota</taxon>
        <taxon>Bacteroidia</taxon>
        <taxon>Bacteroidales</taxon>
        <taxon>Bacteroidaceae</taxon>
        <taxon>Phocaeicola</taxon>
    </lineage>
</organism>
<dbReference type="KEGG" id="bsa:Bacsa_0050"/>
<comment type="subcellular location">
    <subcellularLocation>
        <location evidence="9">Cytoplasm</location>
    </subcellularLocation>
</comment>
<dbReference type="OrthoDB" id="9802228at2"/>
<dbReference type="PANTHER" id="PTHR10815">
    <property type="entry name" value="METHYLATED-DNA--PROTEIN-CYSTEINE METHYLTRANSFERASE"/>
    <property type="match status" value="1"/>
</dbReference>
<sequence length="171" mass="19001">MARNQKIRIQHYLSPCGELVLGSLGDKLCLCNWVKEKHPGRVDQRLQTGLKAGYEEGASDVLQEAIGQLEAYFRRERVAFDIPLLTIGTAFQMRVWRALQEIPYGQTCSYGELAMRIGCPKAVRAVANANGANAISIFIPCHRIIGSDRSLTGYGGGLEAKRYLLELETMK</sequence>
<dbReference type="HOGENOM" id="CLU_000445_52_2_10"/>
<dbReference type="eggNOG" id="COG0350">
    <property type="taxonomic scope" value="Bacteria"/>
</dbReference>
<comment type="similarity">
    <text evidence="2 9">Belongs to the MGMT family.</text>
</comment>
<proteinExistence type="inferred from homology"/>
<name>F0R4H5_PHOSB</name>
<evidence type="ECO:0000256" key="2">
    <source>
        <dbReference type="ARBA" id="ARBA00008711"/>
    </source>
</evidence>
<comment type="catalytic activity">
    <reaction evidence="8 9">
        <text>a 6-O-methyl-2'-deoxyguanosine in DNA + L-cysteinyl-[protein] = S-methyl-L-cysteinyl-[protein] + a 2'-deoxyguanosine in DNA</text>
        <dbReference type="Rhea" id="RHEA:24000"/>
        <dbReference type="Rhea" id="RHEA-COMP:10131"/>
        <dbReference type="Rhea" id="RHEA-COMP:10132"/>
        <dbReference type="Rhea" id="RHEA-COMP:11367"/>
        <dbReference type="Rhea" id="RHEA-COMP:11368"/>
        <dbReference type="ChEBI" id="CHEBI:29950"/>
        <dbReference type="ChEBI" id="CHEBI:82612"/>
        <dbReference type="ChEBI" id="CHEBI:85445"/>
        <dbReference type="ChEBI" id="CHEBI:85448"/>
        <dbReference type="EC" id="2.1.1.63"/>
    </reaction>
</comment>
<dbReference type="STRING" id="667015.Bacsa_0050"/>
<dbReference type="InterPro" id="IPR023546">
    <property type="entry name" value="MGMT"/>
</dbReference>
<dbReference type="SUPFAM" id="SSF53155">
    <property type="entry name" value="Methylated DNA-protein cysteine methyltransferase domain"/>
    <property type="match status" value="1"/>
</dbReference>
<comment type="catalytic activity">
    <reaction evidence="1 9">
        <text>a 4-O-methyl-thymidine in DNA + L-cysteinyl-[protein] = a thymidine in DNA + S-methyl-L-cysteinyl-[protein]</text>
        <dbReference type="Rhea" id="RHEA:53428"/>
        <dbReference type="Rhea" id="RHEA-COMP:10131"/>
        <dbReference type="Rhea" id="RHEA-COMP:10132"/>
        <dbReference type="Rhea" id="RHEA-COMP:13555"/>
        <dbReference type="Rhea" id="RHEA-COMP:13556"/>
        <dbReference type="ChEBI" id="CHEBI:29950"/>
        <dbReference type="ChEBI" id="CHEBI:82612"/>
        <dbReference type="ChEBI" id="CHEBI:137386"/>
        <dbReference type="ChEBI" id="CHEBI:137387"/>
        <dbReference type="EC" id="2.1.1.63"/>
    </reaction>
</comment>